<feature type="domain" description="RRM" evidence="4">
    <location>
        <begin position="543"/>
        <end position="615"/>
    </location>
</feature>
<feature type="compositionally biased region" description="Polar residues" evidence="3">
    <location>
        <begin position="192"/>
        <end position="201"/>
    </location>
</feature>
<feature type="region of interest" description="Disordered" evidence="3">
    <location>
        <begin position="459"/>
        <end position="534"/>
    </location>
</feature>
<dbReference type="AlphaFoldDB" id="A0A267FJ44"/>
<dbReference type="EMBL" id="NIVC01001028">
    <property type="protein sequence ID" value="PAA73167.1"/>
    <property type="molecule type" value="Genomic_DNA"/>
</dbReference>
<dbReference type="Gene3D" id="1.25.40.90">
    <property type="match status" value="1"/>
</dbReference>
<feature type="compositionally biased region" description="Pro residues" evidence="3">
    <location>
        <begin position="705"/>
        <end position="726"/>
    </location>
</feature>
<evidence type="ECO:0000256" key="2">
    <source>
        <dbReference type="PROSITE-ProRule" id="PRU00176"/>
    </source>
</evidence>
<feature type="compositionally biased region" description="Basic residues" evidence="3">
    <location>
        <begin position="170"/>
        <end position="189"/>
    </location>
</feature>
<dbReference type="InterPro" id="IPR051485">
    <property type="entry name" value="SR-CTD_assoc_factor"/>
</dbReference>
<organism evidence="6 7">
    <name type="scientific">Macrostomum lignano</name>
    <dbReference type="NCBI Taxonomy" id="282301"/>
    <lineage>
        <taxon>Eukaryota</taxon>
        <taxon>Metazoa</taxon>
        <taxon>Spiralia</taxon>
        <taxon>Lophotrochozoa</taxon>
        <taxon>Platyhelminthes</taxon>
        <taxon>Rhabditophora</taxon>
        <taxon>Macrostomorpha</taxon>
        <taxon>Macrostomida</taxon>
        <taxon>Macrostomidae</taxon>
        <taxon>Macrostomum</taxon>
    </lineage>
</organism>
<dbReference type="SMART" id="SM00360">
    <property type="entry name" value="RRM"/>
    <property type="match status" value="1"/>
</dbReference>
<feature type="compositionally biased region" description="Pro residues" evidence="3">
    <location>
        <begin position="783"/>
        <end position="800"/>
    </location>
</feature>
<feature type="compositionally biased region" description="Gly residues" evidence="3">
    <location>
        <begin position="851"/>
        <end position="867"/>
    </location>
</feature>
<feature type="compositionally biased region" description="Gly residues" evidence="3">
    <location>
        <begin position="821"/>
        <end position="834"/>
    </location>
</feature>
<feature type="compositionally biased region" description="Low complexity" evidence="3">
    <location>
        <begin position="763"/>
        <end position="782"/>
    </location>
</feature>
<feature type="compositionally biased region" description="Basic residues" evidence="3">
    <location>
        <begin position="522"/>
        <end position="534"/>
    </location>
</feature>
<evidence type="ECO:0000313" key="7">
    <source>
        <dbReference type="Proteomes" id="UP000215902"/>
    </source>
</evidence>
<dbReference type="Proteomes" id="UP000215902">
    <property type="component" value="Unassembled WGS sequence"/>
</dbReference>
<dbReference type="Pfam" id="PF04818">
    <property type="entry name" value="CID"/>
    <property type="match status" value="1"/>
</dbReference>
<dbReference type="SUPFAM" id="SSF54928">
    <property type="entry name" value="RNA-binding domain, RBD"/>
    <property type="match status" value="1"/>
</dbReference>
<feature type="compositionally biased region" description="Pro residues" evidence="3">
    <location>
        <begin position="683"/>
        <end position="694"/>
    </location>
</feature>
<evidence type="ECO:0000313" key="6">
    <source>
        <dbReference type="EMBL" id="PAA73167.1"/>
    </source>
</evidence>
<comment type="caution">
    <text evidence="6">The sequence shown here is derived from an EMBL/GenBank/DDBJ whole genome shotgun (WGS) entry which is preliminary data.</text>
</comment>
<dbReference type="InterPro" id="IPR000504">
    <property type="entry name" value="RRM_dom"/>
</dbReference>
<dbReference type="InterPro" id="IPR012677">
    <property type="entry name" value="Nucleotide-bd_a/b_plait_sf"/>
</dbReference>
<dbReference type="OrthoDB" id="79367at2759"/>
<evidence type="ECO:0000256" key="1">
    <source>
        <dbReference type="ARBA" id="ARBA00022884"/>
    </source>
</evidence>
<feature type="domain" description="CID" evidence="5">
    <location>
        <begin position="1"/>
        <end position="139"/>
    </location>
</feature>
<keyword evidence="1 2" id="KW-0694">RNA-binding</keyword>
<dbReference type="STRING" id="282301.A0A267FJ44"/>
<feature type="region of interest" description="Disordered" evidence="3">
    <location>
        <begin position="328"/>
        <end position="348"/>
    </location>
</feature>
<feature type="region of interest" description="Disordered" evidence="3">
    <location>
        <begin position="398"/>
        <end position="423"/>
    </location>
</feature>
<accession>A0A267FJ44</accession>
<feature type="compositionally biased region" description="Pro residues" evidence="3">
    <location>
        <begin position="808"/>
        <end position="817"/>
    </location>
</feature>
<feature type="region of interest" description="Disordered" evidence="3">
    <location>
        <begin position="159"/>
        <end position="202"/>
    </location>
</feature>
<dbReference type="SUPFAM" id="SSF48464">
    <property type="entry name" value="ENTH/VHS domain"/>
    <property type="match status" value="1"/>
</dbReference>
<evidence type="ECO:0000259" key="4">
    <source>
        <dbReference type="PROSITE" id="PS50102"/>
    </source>
</evidence>
<feature type="compositionally biased region" description="Low complexity" evidence="3">
    <location>
        <begin position="741"/>
        <end position="755"/>
    </location>
</feature>
<evidence type="ECO:0000259" key="5">
    <source>
        <dbReference type="PROSITE" id="PS51391"/>
    </source>
</evidence>
<name>A0A267FJ44_9PLAT</name>
<feature type="compositionally biased region" description="Basic residues" evidence="3">
    <location>
        <begin position="476"/>
        <end position="492"/>
    </location>
</feature>
<dbReference type="Pfam" id="PF00076">
    <property type="entry name" value="RRM_1"/>
    <property type="match status" value="1"/>
</dbReference>
<dbReference type="FunFam" id="1.25.40.90:FF:000004">
    <property type="entry name" value="splicing factor, arginine/serine-rich 15"/>
    <property type="match status" value="1"/>
</dbReference>
<dbReference type="PANTHER" id="PTHR23140:SF4">
    <property type="entry name" value="PROTEIN CBR-NRD-1"/>
    <property type="match status" value="1"/>
</dbReference>
<dbReference type="PROSITE" id="PS51391">
    <property type="entry name" value="CID"/>
    <property type="match status" value="1"/>
</dbReference>
<evidence type="ECO:0008006" key="8">
    <source>
        <dbReference type="Google" id="ProtNLM"/>
    </source>
</evidence>
<dbReference type="InterPro" id="IPR035979">
    <property type="entry name" value="RBD_domain_sf"/>
</dbReference>
<dbReference type="PANTHER" id="PTHR23140">
    <property type="entry name" value="RNA PROCESSING PROTEIN LD23810P"/>
    <property type="match status" value="1"/>
</dbReference>
<proteinExistence type="predicted"/>
<protein>
    <recommendedName>
        <fullName evidence="8">RRM domain-containing protein</fullName>
    </recommendedName>
</protein>
<feature type="region of interest" description="Disordered" evidence="3">
    <location>
        <begin position="669"/>
        <end position="867"/>
    </location>
</feature>
<dbReference type="InterPro" id="IPR006569">
    <property type="entry name" value="CID_dom"/>
</dbReference>
<dbReference type="InterPro" id="IPR008942">
    <property type="entry name" value="ENTH_VHS"/>
</dbReference>
<keyword evidence="7" id="KW-1185">Reference proteome</keyword>
<gene>
    <name evidence="6" type="ORF">BOX15_Mlig024026g1</name>
</gene>
<dbReference type="CDD" id="cd16983">
    <property type="entry name" value="CID_SCAF8_like"/>
    <property type="match status" value="1"/>
</dbReference>
<dbReference type="Gene3D" id="3.30.70.330">
    <property type="match status" value="1"/>
</dbReference>
<feature type="compositionally biased region" description="Low complexity" evidence="3">
    <location>
        <begin position="398"/>
        <end position="416"/>
    </location>
</feature>
<reference evidence="6 7" key="1">
    <citation type="submission" date="2017-06" db="EMBL/GenBank/DDBJ databases">
        <title>A platform for efficient transgenesis in Macrostomum lignano, a flatworm model organism for stem cell research.</title>
        <authorList>
            <person name="Berezikov E."/>
        </authorList>
    </citation>
    <scope>NUCLEOTIDE SEQUENCE [LARGE SCALE GENOMIC DNA]</scope>
    <source>
        <strain evidence="6">DV1</strain>
        <tissue evidence="6">Whole organism</tissue>
    </source>
</reference>
<dbReference type="GO" id="GO:0003723">
    <property type="term" value="F:RNA binding"/>
    <property type="evidence" value="ECO:0007669"/>
    <property type="project" value="UniProtKB-UniRule"/>
</dbReference>
<dbReference type="GO" id="GO:0005634">
    <property type="term" value="C:nucleus"/>
    <property type="evidence" value="ECO:0007669"/>
    <property type="project" value="TreeGrafter"/>
</dbReference>
<sequence length="867" mass="95580">MEVVQNFNKEMKSLLDHRPPVSRQKMSMITKSAIRGIKFYKHIVQSVEKFIQKCSPDYKVPGLYVMDAIIRQSRHQYGAERDVFAPRFLKNLLPTFQQLFRCDEKDRPLVVRVLNLWLKNETFPPEVIQSLLSLADNPEDANLLALAQAQVSVAINNQATASSSGGNSARRLKRPHHHHGHHHGHRQRQHSSQDFVDNNDNPIGAGVAMETMPVGDGEFDYVGDNSNEPSAAEQASIAMPQGGIISSVAELLQKFQDSDDVRDQINQLQSLQEKILQQSSMLSQQQMIDPEILAQLQVLLKELTKTARAAFERDQEAQRAKDVVAYDYGDESDSDDNTGSNGLQRQQRSKLNAAYPATSGGVDQNFLDQLQQMTDMLEQTRVLQEQLQSAMMQQQLEEAEQQQQQQHEEQFYQQQQTARQRLSYEEGEIDEEALAKAAVPAASSINKLSNYNDFGIDNSAPEGSAAVEETGADRSRHGHSHGHSHHSTRHPARSPATATTSSRRRRRSHSGGGRGESSERRRKERKRKSLPRLRNGRLSIVSATIFIGKLQKSTTEARLRSLLEEYGQVQALVLISSRGCGFVVYSKRKHAAKAIDKLRSTRLDGASLRVAWAPNKGIKDSELKEYWDEEEGCTYIPYETFPRDQSWRELLQGGAFIDQDSVPIELVDLLRDPDPPDAADQPLAPPPPPPPLPPTVSGIAAPALNLPPPPPLPPQPPQRPPLPMMPPNFHAFIPPPPMPPTVSSTLTSSTSSAADPAPPPAMVSPTAAVAASKQPPQRTTLLPMPPPPPSTQPPQQPPQQPHQHVRTPIPPPRPRPPQGFFRGGIGGGGGGIGSGILRPPLMPPQALFPPRGGGIGAWRGGIRRGGL</sequence>
<dbReference type="PROSITE" id="PS50102">
    <property type="entry name" value="RRM"/>
    <property type="match status" value="1"/>
</dbReference>
<feature type="compositionally biased region" description="Polar residues" evidence="3">
    <location>
        <begin position="337"/>
        <end position="348"/>
    </location>
</feature>
<dbReference type="SMART" id="SM00582">
    <property type="entry name" value="RPR"/>
    <property type="match status" value="1"/>
</dbReference>
<evidence type="ECO:0000256" key="3">
    <source>
        <dbReference type="SAM" id="MobiDB-lite"/>
    </source>
</evidence>